<evidence type="ECO:0000256" key="4">
    <source>
        <dbReference type="ARBA" id="ARBA00022840"/>
    </source>
</evidence>
<dbReference type="GO" id="GO:0005765">
    <property type="term" value="C:lysosomal membrane"/>
    <property type="evidence" value="ECO:0007669"/>
    <property type="project" value="TreeGrafter"/>
</dbReference>
<reference evidence="8" key="1">
    <citation type="submission" date="2024-02" db="UniProtKB">
        <authorList>
            <consortium name="WormBaseParasite"/>
        </authorList>
    </citation>
    <scope>IDENTIFICATION</scope>
</reference>
<organism evidence="7 8">
    <name type="scientific">Mesorhabditis belari</name>
    <dbReference type="NCBI Taxonomy" id="2138241"/>
    <lineage>
        <taxon>Eukaryota</taxon>
        <taxon>Metazoa</taxon>
        <taxon>Ecdysozoa</taxon>
        <taxon>Nematoda</taxon>
        <taxon>Chromadorea</taxon>
        <taxon>Rhabditida</taxon>
        <taxon>Rhabditina</taxon>
        <taxon>Rhabditomorpha</taxon>
        <taxon>Rhabditoidea</taxon>
        <taxon>Rhabditidae</taxon>
        <taxon>Mesorhabditinae</taxon>
        <taxon>Mesorhabditis</taxon>
    </lineage>
</organism>
<evidence type="ECO:0000256" key="2">
    <source>
        <dbReference type="ARBA" id="ARBA00022741"/>
    </source>
</evidence>
<evidence type="ECO:0000256" key="6">
    <source>
        <dbReference type="SAM" id="MobiDB-lite"/>
    </source>
</evidence>
<evidence type="ECO:0000313" key="8">
    <source>
        <dbReference type="WBParaSite" id="MBELARI_LOCUS9536"/>
    </source>
</evidence>
<comment type="catalytic activity">
    <reaction evidence="5">
        <text>a 1,2-diacyl-sn-glycero-3-phospho-(1D-myo-inositol) + ATP = a 1,2-diacyl-sn-glycero-3-phospho-(1D-myo-inositol 4-phosphate) + ADP + H(+)</text>
        <dbReference type="Rhea" id="RHEA:19877"/>
        <dbReference type="ChEBI" id="CHEBI:15378"/>
        <dbReference type="ChEBI" id="CHEBI:30616"/>
        <dbReference type="ChEBI" id="CHEBI:57880"/>
        <dbReference type="ChEBI" id="CHEBI:58178"/>
        <dbReference type="ChEBI" id="CHEBI:456216"/>
        <dbReference type="EC" id="2.7.1.67"/>
    </reaction>
</comment>
<dbReference type="PANTHER" id="PTHR12865">
    <property type="entry name" value="PHOSPHATIDYLINOSITOL 4-KINASE TYPE-II"/>
    <property type="match status" value="1"/>
</dbReference>
<feature type="region of interest" description="Disordered" evidence="6">
    <location>
        <begin position="88"/>
        <end position="110"/>
    </location>
</feature>
<evidence type="ECO:0000256" key="1">
    <source>
        <dbReference type="ARBA" id="ARBA00022679"/>
    </source>
</evidence>
<dbReference type="GO" id="GO:0005802">
    <property type="term" value="C:trans-Golgi network"/>
    <property type="evidence" value="ECO:0007669"/>
    <property type="project" value="TreeGrafter"/>
</dbReference>
<evidence type="ECO:0000256" key="3">
    <source>
        <dbReference type="ARBA" id="ARBA00022777"/>
    </source>
</evidence>
<dbReference type="InterPro" id="IPR039756">
    <property type="entry name" value="Lsb6/PI4K2"/>
</dbReference>
<dbReference type="GO" id="GO:0005524">
    <property type="term" value="F:ATP binding"/>
    <property type="evidence" value="ECO:0007669"/>
    <property type="project" value="UniProtKB-UniRule"/>
</dbReference>
<proteinExistence type="inferred from homology"/>
<comment type="subcellular location">
    <subcellularLocation>
        <location evidence="5">Membrane</location>
        <topology evidence="5">Peripheral membrane protein</topology>
    </subcellularLocation>
</comment>
<evidence type="ECO:0000256" key="5">
    <source>
        <dbReference type="RuleBase" id="RU367084"/>
    </source>
</evidence>
<dbReference type="AlphaFoldDB" id="A0AAF3FQR4"/>
<dbReference type="PANTHER" id="PTHR12865:SF5">
    <property type="entry name" value="PHOSPHATIDYLINOSITOL 4-KINASE TYPE 2"/>
    <property type="match status" value="1"/>
</dbReference>
<dbReference type="GO" id="GO:0007030">
    <property type="term" value="P:Golgi organization"/>
    <property type="evidence" value="ECO:0007669"/>
    <property type="project" value="TreeGrafter"/>
</dbReference>
<dbReference type="EC" id="2.7.1.67" evidence="5"/>
<name>A0AAF3FQR4_9BILA</name>
<sequence>MLCFCCFGRTCLIPNNGYLSVAAASLVDEKLELHIVSKTRVIKLASSSFFYKRLWTSYGGIEHWPKEGSYQLPVPANVCPRLCHSKYRSSQGQLADQARSRSNHPLGCHR</sequence>
<accession>A0AAF3FQR4</accession>
<evidence type="ECO:0000313" key="7">
    <source>
        <dbReference type="Proteomes" id="UP000887575"/>
    </source>
</evidence>
<comment type="similarity">
    <text evidence="5">Belongs to the PI3/PI4-kinase family. Type II PI4K subfamily.</text>
</comment>
<dbReference type="GO" id="GO:0005886">
    <property type="term" value="C:plasma membrane"/>
    <property type="evidence" value="ECO:0007669"/>
    <property type="project" value="TreeGrafter"/>
</dbReference>
<keyword evidence="7" id="KW-1185">Reference proteome</keyword>
<keyword evidence="1 5" id="KW-0808">Transferase</keyword>
<keyword evidence="3 5" id="KW-0418">Kinase</keyword>
<dbReference type="GO" id="GO:0007032">
    <property type="term" value="P:endosome organization"/>
    <property type="evidence" value="ECO:0007669"/>
    <property type="project" value="TreeGrafter"/>
</dbReference>
<dbReference type="GO" id="GO:0004430">
    <property type="term" value="F:1-phosphatidylinositol 4-kinase activity"/>
    <property type="evidence" value="ECO:0007669"/>
    <property type="project" value="UniProtKB-UniRule"/>
</dbReference>
<keyword evidence="2 5" id="KW-0547">Nucleotide-binding</keyword>
<protein>
    <recommendedName>
        <fullName evidence="5">Phosphatidylinositol 4-kinase type 2</fullName>
        <ecNumber evidence="5">2.7.1.67</ecNumber>
    </recommendedName>
</protein>
<dbReference type="GO" id="GO:0005768">
    <property type="term" value="C:endosome"/>
    <property type="evidence" value="ECO:0007669"/>
    <property type="project" value="TreeGrafter"/>
</dbReference>
<dbReference type="GO" id="GO:0046854">
    <property type="term" value="P:phosphatidylinositol phosphate biosynthetic process"/>
    <property type="evidence" value="ECO:0007669"/>
    <property type="project" value="UniProtKB-UniRule"/>
</dbReference>
<keyword evidence="5" id="KW-0472">Membrane</keyword>
<dbReference type="WBParaSite" id="MBELARI_LOCUS9536">
    <property type="protein sequence ID" value="MBELARI_LOCUS9536"/>
    <property type="gene ID" value="MBELARI_LOCUS9536"/>
</dbReference>
<dbReference type="Proteomes" id="UP000887575">
    <property type="component" value="Unassembled WGS sequence"/>
</dbReference>
<keyword evidence="4 5" id="KW-0067">ATP-binding</keyword>